<dbReference type="PATRIC" id="fig|134601.6.peg.6843"/>
<dbReference type="GO" id="GO:0046872">
    <property type="term" value="F:metal ion binding"/>
    <property type="evidence" value="ECO:0007669"/>
    <property type="project" value="InterPro"/>
</dbReference>
<dbReference type="InterPro" id="IPR039697">
    <property type="entry name" value="Alcohol_dehydrogenase_Fe"/>
</dbReference>
<dbReference type="InterPro" id="IPR018211">
    <property type="entry name" value="ADH_Fe_CS"/>
</dbReference>
<dbReference type="InterPro" id="IPR056798">
    <property type="entry name" value="ADH_Fe_C"/>
</dbReference>
<dbReference type="PANTHER" id="PTHR11496">
    <property type="entry name" value="ALCOHOL DEHYDROGENASE"/>
    <property type="match status" value="1"/>
</dbReference>
<evidence type="ECO:0000259" key="3">
    <source>
        <dbReference type="Pfam" id="PF25137"/>
    </source>
</evidence>
<evidence type="ECO:0000313" key="4">
    <source>
        <dbReference type="EMBL" id="AKS36830.1"/>
    </source>
</evidence>
<protein>
    <submittedName>
        <fullName evidence="4">Uncharacterized protein</fullName>
    </submittedName>
</protein>
<dbReference type="Gene3D" id="1.20.1090.10">
    <property type="entry name" value="Dehydroquinate synthase-like - alpha domain"/>
    <property type="match status" value="1"/>
</dbReference>
<evidence type="ECO:0000313" key="5">
    <source>
        <dbReference type="Proteomes" id="UP000062255"/>
    </source>
</evidence>
<dbReference type="CDD" id="cd08551">
    <property type="entry name" value="Fe-ADH"/>
    <property type="match status" value="1"/>
</dbReference>
<dbReference type="Pfam" id="PF25137">
    <property type="entry name" value="ADH_Fe_C"/>
    <property type="match status" value="1"/>
</dbReference>
<name>A0A0K0XHF6_MYCGD</name>
<dbReference type="GO" id="GO:0004022">
    <property type="term" value="F:alcohol dehydrogenase (NAD+) activity"/>
    <property type="evidence" value="ECO:0007669"/>
    <property type="project" value="UniProtKB-ARBA"/>
</dbReference>
<accession>A0A0K0XHF6</accession>
<keyword evidence="1" id="KW-0560">Oxidoreductase</keyword>
<evidence type="ECO:0000259" key="2">
    <source>
        <dbReference type="Pfam" id="PF00465"/>
    </source>
</evidence>
<dbReference type="PROSITE" id="PS00913">
    <property type="entry name" value="ADH_IRON_1"/>
    <property type="match status" value="1"/>
</dbReference>
<evidence type="ECO:0000256" key="1">
    <source>
        <dbReference type="ARBA" id="ARBA00023002"/>
    </source>
</evidence>
<dbReference type="STRING" id="134601.AFA91_33050"/>
<gene>
    <name evidence="4" type="ORF">AFA91_33050</name>
</gene>
<organism evidence="4 5">
    <name type="scientific">Mycolicibacterium goodii</name>
    <name type="common">Mycobacterium goodii</name>
    <dbReference type="NCBI Taxonomy" id="134601"/>
    <lineage>
        <taxon>Bacteria</taxon>
        <taxon>Bacillati</taxon>
        <taxon>Actinomycetota</taxon>
        <taxon>Actinomycetes</taxon>
        <taxon>Mycobacteriales</taxon>
        <taxon>Mycobacteriaceae</taxon>
        <taxon>Mycolicibacterium</taxon>
    </lineage>
</organism>
<dbReference type="InterPro" id="IPR001670">
    <property type="entry name" value="ADH_Fe/GldA"/>
</dbReference>
<sequence length="374" mass="39097">MRPVTYSLPTTIVFGRDVLSRLPDITRDTGVKYPLVVTDRGLAATDIPARVADTLRAADIRFELFAEVESDPSTDLVDRIGTLLVQNAHDGVIGLGGGSAMDAAKAAAAVATNGVTAAELTGPDKVREDPLPVIAIPTTAGPGSEVTKFAVLTDHAAGAKLSIASMAIMPQWAILDPALTVGLPPKFTLATGLDALCHAIESYGSAWNNPISEGMALQAINLIGANLRTAYHFPGNLEARAGMLAASCIAELAANATRLGLGHALGVPMGATHSVPHGLAVGMMLPPMCRFNAEAEPHRYERVAAALDPTADDLDAALGALYRDIEMDCRLSQFGVTPADFDRIIDLAVRSDNVLANPREADRDDLAALLAQAL</sequence>
<proteinExistence type="predicted"/>
<reference evidence="4 5" key="1">
    <citation type="submission" date="2015-07" db="EMBL/GenBank/DDBJ databases">
        <title>Complete genome sequence of Mycobacterium goodii X7B, a facultative thermophilic biodesulfurizing bacterium.</title>
        <authorList>
            <person name="Yu B."/>
            <person name="Li F."/>
            <person name="Xu P."/>
        </authorList>
    </citation>
    <scope>NUCLEOTIDE SEQUENCE [LARGE SCALE GENOMIC DNA]</scope>
    <source>
        <strain evidence="4 5">X7B</strain>
    </source>
</reference>
<dbReference type="KEGG" id="mgo:AFA91_33050"/>
<dbReference type="PANTHER" id="PTHR11496:SF83">
    <property type="entry name" value="HYDROXYACID-OXOACID TRANSHYDROGENASE, MITOCHONDRIAL"/>
    <property type="match status" value="1"/>
</dbReference>
<feature type="domain" description="Alcohol dehydrogenase iron-type/glycerol dehydrogenase GldA" evidence="2">
    <location>
        <begin position="9"/>
        <end position="177"/>
    </location>
</feature>
<dbReference type="Pfam" id="PF00465">
    <property type="entry name" value="Fe-ADH"/>
    <property type="match status" value="1"/>
</dbReference>
<dbReference type="SUPFAM" id="SSF56796">
    <property type="entry name" value="Dehydroquinate synthase-like"/>
    <property type="match status" value="1"/>
</dbReference>
<dbReference type="FunFam" id="3.40.50.1970:FF:000003">
    <property type="entry name" value="Alcohol dehydrogenase, iron-containing"/>
    <property type="match status" value="1"/>
</dbReference>
<feature type="domain" description="Fe-containing alcohol dehydrogenase-like C-terminal" evidence="3">
    <location>
        <begin position="188"/>
        <end position="373"/>
    </location>
</feature>
<dbReference type="Gene3D" id="3.40.50.1970">
    <property type="match status" value="1"/>
</dbReference>
<dbReference type="Proteomes" id="UP000062255">
    <property type="component" value="Chromosome"/>
</dbReference>
<dbReference type="AlphaFoldDB" id="A0A0K0XHF6"/>
<dbReference type="EMBL" id="CP012150">
    <property type="protein sequence ID" value="AKS36830.1"/>
    <property type="molecule type" value="Genomic_DNA"/>
</dbReference>